<dbReference type="FunFam" id="2.40.10.10:FF:000001">
    <property type="entry name" value="Periplasmic serine protease DegS"/>
    <property type="match status" value="1"/>
</dbReference>
<accession>A0A1H7ZPV2</accession>
<name>A0A1H7ZPV2_9BACI</name>
<evidence type="ECO:0000313" key="8">
    <source>
        <dbReference type="Proteomes" id="UP000198553"/>
    </source>
</evidence>
<dbReference type="STRING" id="930146.SAMN05192533_10437"/>
<dbReference type="SUPFAM" id="SSF50494">
    <property type="entry name" value="Trypsin-like serine proteases"/>
    <property type="match status" value="1"/>
</dbReference>
<dbReference type="Gene3D" id="2.30.42.10">
    <property type="match status" value="1"/>
</dbReference>
<dbReference type="InterPro" id="IPR009003">
    <property type="entry name" value="Peptidase_S1_PA"/>
</dbReference>
<dbReference type="Proteomes" id="UP000198553">
    <property type="component" value="Unassembled WGS sequence"/>
</dbReference>
<evidence type="ECO:0000259" key="6">
    <source>
        <dbReference type="PROSITE" id="PS50106"/>
    </source>
</evidence>
<dbReference type="InterPro" id="IPR001940">
    <property type="entry name" value="Peptidase_S1C"/>
</dbReference>
<dbReference type="AlphaFoldDB" id="A0A1H7ZPV2"/>
<dbReference type="PANTHER" id="PTHR43343:SF3">
    <property type="entry name" value="PROTEASE DO-LIKE 8, CHLOROPLASTIC"/>
    <property type="match status" value="1"/>
</dbReference>
<dbReference type="InterPro" id="IPR051201">
    <property type="entry name" value="Chloro_Bact_Ser_Proteases"/>
</dbReference>
<dbReference type="PROSITE" id="PS50106">
    <property type="entry name" value="PDZ"/>
    <property type="match status" value="1"/>
</dbReference>
<keyword evidence="8" id="KW-1185">Reference proteome</keyword>
<keyword evidence="5" id="KW-0812">Transmembrane</keyword>
<evidence type="ECO:0000256" key="1">
    <source>
        <dbReference type="ARBA" id="ARBA00010541"/>
    </source>
</evidence>
<comment type="similarity">
    <text evidence="1">Belongs to the peptidase S1C family.</text>
</comment>
<sequence length="407" mass="43068">MSDLYKQPEVPVERAVYAKKTKSGFKRFLSTITAGVIGSALTLGAVTYTDYFDSLKQTSNQLALTEDKTVEEGLASIVPTSTAGSTSSIADIVESSSKAIVGITNLQNQNDPYFGSQDDVESGTGSGVVFKTVEGSAYIVTNNHVIEKANKVEVSLYNGEKTTAEVVGADALTDLAVIKIDSSYVTDILEFGDSSQLRPGEQVMAIGNPLGLDLSRTVTQGIISAIDRDIAVSTSAGQWELNVIQTDAAINPGNSGGALINTSGQVIGINSLKISDDGVEGLGFAIPSNDVVPIINQLIEYGKINRPYLGVNLADLAEVPGMYLPNLPEGVTAGTMITQVDTNSAAGRAGLKAQDVIVQIDNQSVENASDLRKYLYEHLKSGDRTTVKVYRDGKAIDVEVEFSNSPE</sequence>
<dbReference type="Pfam" id="PF13180">
    <property type="entry name" value="PDZ_2"/>
    <property type="match status" value="1"/>
</dbReference>
<dbReference type="GO" id="GO:0004252">
    <property type="term" value="F:serine-type endopeptidase activity"/>
    <property type="evidence" value="ECO:0007669"/>
    <property type="project" value="InterPro"/>
</dbReference>
<dbReference type="GO" id="GO:0006508">
    <property type="term" value="P:proteolysis"/>
    <property type="evidence" value="ECO:0007669"/>
    <property type="project" value="UniProtKB-KW"/>
</dbReference>
<feature type="domain" description="PDZ" evidence="6">
    <location>
        <begin position="298"/>
        <end position="369"/>
    </location>
</feature>
<organism evidence="7 8">
    <name type="scientific">Mesobacillus persicus</name>
    <dbReference type="NCBI Taxonomy" id="930146"/>
    <lineage>
        <taxon>Bacteria</taxon>
        <taxon>Bacillati</taxon>
        <taxon>Bacillota</taxon>
        <taxon>Bacilli</taxon>
        <taxon>Bacillales</taxon>
        <taxon>Bacillaceae</taxon>
        <taxon>Mesobacillus</taxon>
    </lineage>
</organism>
<dbReference type="OrthoDB" id="9758917at2"/>
<dbReference type="PANTHER" id="PTHR43343">
    <property type="entry name" value="PEPTIDASE S12"/>
    <property type="match status" value="1"/>
</dbReference>
<dbReference type="SMART" id="SM00228">
    <property type="entry name" value="PDZ"/>
    <property type="match status" value="1"/>
</dbReference>
<evidence type="ECO:0000256" key="5">
    <source>
        <dbReference type="SAM" id="Phobius"/>
    </source>
</evidence>
<keyword evidence="5" id="KW-1133">Transmembrane helix</keyword>
<keyword evidence="3" id="KW-0378">Hydrolase</keyword>
<keyword evidence="2 7" id="KW-0645">Protease</keyword>
<gene>
    <name evidence="7" type="ORF">SAMN05192533_10437</name>
</gene>
<feature type="transmembrane region" description="Helical" evidence="5">
    <location>
        <begin position="28"/>
        <end position="48"/>
    </location>
</feature>
<dbReference type="PRINTS" id="PR00834">
    <property type="entry name" value="PROTEASES2C"/>
</dbReference>
<dbReference type="InterPro" id="IPR036034">
    <property type="entry name" value="PDZ_sf"/>
</dbReference>
<keyword evidence="4" id="KW-0720">Serine protease</keyword>
<evidence type="ECO:0000313" key="7">
    <source>
        <dbReference type="EMBL" id="SEM60415.1"/>
    </source>
</evidence>
<protein>
    <submittedName>
        <fullName evidence="7">Serine protease Do</fullName>
    </submittedName>
</protein>
<reference evidence="8" key="1">
    <citation type="submission" date="2016-10" db="EMBL/GenBank/DDBJ databases">
        <authorList>
            <person name="Varghese N."/>
            <person name="Submissions S."/>
        </authorList>
    </citation>
    <scope>NUCLEOTIDE SEQUENCE [LARGE SCALE GENOMIC DNA]</scope>
    <source>
        <strain evidence="8">B48,IBRC-M 10115,DSM 25386,CECT 8001</strain>
    </source>
</reference>
<dbReference type="SUPFAM" id="SSF50156">
    <property type="entry name" value="PDZ domain-like"/>
    <property type="match status" value="1"/>
</dbReference>
<dbReference type="InterPro" id="IPR043504">
    <property type="entry name" value="Peptidase_S1_PA_chymotrypsin"/>
</dbReference>
<keyword evidence="5" id="KW-0472">Membrane</keyword>
<dbReference type="Pfam" id="PF13365">
    <property type="entry name" value="Trypsin_2"/>
    <property type="match status" value="1"/>
</dbReference>
<dbReference type="InterPro" id="IPR001478">
    <property type="entry name" value="PDZ"/>
</dbReference>
<evidence type="ECO:0000256" key="3">
    <source>
        <dbReference type="ARBA" id="ARBA00022801"/>
    </source>
</evidence>
<dbReference type="Gene3D" id="2.40.10.10">
    <property type="entry name" value="Trypsin-like serine proteases"/>
    <property type="match status" value="2"/>
</dbReference>
<proteinExistence type="inferred from homology"/>
<evidence type="ECO:0000256" key="4">
    <source>
        <dbReference type="ARBA" id="ARBA00022825"/>
    </source>
</evidence>
<dbReference type="RefSeq" id="WP_090742879.1">
    <property type="nucleotide sequence ID" value="NZ_FOBW01000004.1"/>
</dbReference>
<evidence type="ECO:0000256" key="2">
    <source>
        <dbReference type="ARBA" id="ARBA00022670"/>
    </source>
</evidence>
<dbReference type="EMBL" id="FOBW01000004">
    <property type="protein sequence ID" value="SEM60415.1"/>
    <property type="molecule type" value="Genomic_DNA"/>
</dbReference>